<keyword evidence="6" id="KW-0012">Acyltransferase</keyword>
<organism evidence="10 11">
    <name type="scientific">Thermus scotoductus</name>
    <dbReference type="NCBI Taxonomy" id="37636"/>
    <lineage>
        <taxon>Bacteria</taxon>
        <taxon>Thermotogati</taxon>
        <taxon>Deinococcota</taxon>
        <taxon>Deinococci</taxon>
        <taxon>Thermales</taxon>
        <taxon>Thermaceae</taxon>
        <taxon>Thermus</taxon>
    </lineage>
</organism>
<dbReference type="PIRSF" id="PIRSF000452">
    <property type="entry name" value="6-N-acetyltransf"/>
    <property type="match status" value="1"/>
</dbReference>
<dbReference type="Proteomes" id="UP000286712">
    <property type="component" value="Unassembled WGS sequence"/>
</dbReference>
<dbReference type="GO" id="GO:0046677">
    <property type="term" value="P:response to antibiotic"/>
    <property type="evidence" value="ECO:0007669"/>
    <property type="project" value="UniProtKB-KW"/>
</dbReference>
<dbReference type="SUPFAM" id="SSF55729">
    <property type="entry name" value="Acyl-CoA N-acyltransferases (Nat)"/>
    <property type="match status" value="1"/>
</dbReference>
<keyword evidence="5" id="KW-0046">Antibiotic resistance</keyword>
<sequence length="142" mass="15574">MHIRPLGLEDVPAYLSLRTSLWPGGGADREEVEGLLSRSDQAAFVAEEAGALVGFVEVALRPYAEGCTTSPVGYLEGWYVAPAWRGQGIGRLLVEAAEDWARARGCREMASDAEPGNLLGQEAHRRLGYQEVERLICFRKDL</sequence>
<evidence type="ECO:0000256" key="7">
    <source>
        <dbReference type="ARBA" id="ARBA00029660"/>
    </source>
</evidence>
<dbReference type="Gene3D" id="3.40.630.30">
    <property type="match status" value="1"/>
</dbReference>
<dbReference type="EMBL" id="PELW01000376">
    <property type="protein sequence ID" value="RTH22187.1"/>
    <property type="molecule type" value="Genomic_DNA"/>
</dbReference>
<evidence type="ECO:0000256" key="1">
    <source>
        <dbReference type="ARBA" id="ARBA00011738"/>
    </source>
</evidence>
<evidence type="ECO:0000256" key="8">
    <source>
        <dbReference type="ARBA" id="ARBA00048923"/>
    </source>
</evidence>
<evidence type="ECO:0000256" key="3">
    <source>
        <dbReference type="ARBA" id="ARBA00017677"/>
    </source>
</evidence>
<dbReference type="Pfam" id="PF00583">
    <property type="entry name" value="Acetyltransf_1"/>
    <property type="match status" value="1"/>
</dbReference>
<evidence type="ECO:0000256" key="5">
    <source>
        <dbReference type="ARBA" id="ARBA00023251"/>
    </source>
</evidence>
<gene>
    <name evidence="10" type="ORF">CSW40_11405</name>
</gene>
<name>A0A430RS38_THESC</name>
<keyword evidence="4 10" id="KW-0808">Transferase</keyword>
<evidence type="ECO:0000313" key="10">
    <source>
        <dbReference type="EMBL" id="RTH22187.1"/>
    </source>
</evidence>
<dbReference type="InterPro" id="IPR024170">
    <property type="entry name" value="Aminoglycoside_N6-AcTrfrase"/>
</dbReference>
<proteinExistence type="predicted"/>
<dbReference type="InterPro" id="IPR016181">
    <property type="entry name" value="Acyl_CoA_acyltransferase"/>
</dbReference>
<evidence type="ECO:0000256" key="2">
    <source>
        <dbReference type="ARBA" id="ARBA00012888"/>
    </source>
</evidence>
<evidence type="ECO:0000256" key="4">
    <source>
        <dbReference type="ARBA" id="ARBA00022679"/>
    </source>
</evidence>
<comment type="subunit">
    <text evidence="1">Homodimer.</text>
</comment>
<dbReference type="EC" id="2.3.1.82" evidence="2"/>
<evidence type="ECO:0000259" key="9">
    <source>
        <dbReference type="PROSITE" id="PS51186"/>
    </source>
</evidence>
<dbReference type="InterPro" id="IPR000182">
    <property type="entry name" value="GNAT_dom"/>
</dbReference>
<dbReference type="CDD" id="cd04301">
    <property type="entry name" value="NAT_SF"/>
    <property type="match status" value="1"/>
</dbReference>
<comment type="catalytic activity">
    <reaction evidence="8">
        <text>kanamycin B + acetyl-CoA = N(6')-acetylkanamycin B + CoA + H(+)</text>
        <dbReference type="Rhea" id="RHEA:16449"/>
        <dbReference type="ChEBI" id="CHEBI:15378"/>
        <dbReference type="ChEBI" id="CHEBI:57287"/>
        <dbReference type="ChEBI" id="CHEBI:57288"/>
        <dbReference type="ChEBI" id="CHEBI:58390"/>
        <dbReference type="ChEBI" id="CHEBI:58549"/>
        <dbReference type="EC" id="2.3.1.82"/>
    </reaction>
</comment>
<accession>A0A430RS38</accession>
<dbReference type="AlphaFoldDB" id="A0A430RS38"/>
<protein>
    <recommendedName>
        <fullName evidence="3">Aminoglycoside N(6')-acetyltransferase type 1</fullName>
        <ecNumber evidence="2">2.3.1.82</ecNumber>
    </recommendedName>
    <alternativeName>
        <fullName evidence="7">Aminoglycoside resistance protein</fullName>
    </alternativeName>
</protein>
<feature type="domain" description="N-acetyltransferase" evidence="9">
    <location>
        <begin position="1"/>
        <end position="142"/>
    </location>
</feature>
<evidence type="ECO:0000256" key="6">
    <source>
        <dbReference type="ARBA" id="ARBA00023315"/>
    </source>
</evidence>
<reference evidence="10 11" key="1">
    <citation type="journal article" date="2019" name="Extremophiles">
        <title>Biogeography of thermophiles and predominance of Thermus scotoductus in domestic water heaters.</title>
        <authorList>
            <person name="Wilpiszeski R.L."/>
            <person name="Zhang Z."/>
            <person name="House C.H."/>
        </authorList>
    </citation>
    <scope>NUCLEOTIDE SEQUENCE [LARGE SCALE GENOMIC DNA]</scope>
    <source>
        <strain evidence="10 11">27_S27</strain>
    </source>
</reference>
<comment type="caution">
    <text evidence="10">The sequence shown here is derived from an EMBL/GenBank/DDBJ whole genome shotgun (WGS) entry which is preliminary data.</text>
</comment>
<dbReference type="PROSITE" id="PS51186">
    <property type="entry name" value="GNAT"/>
    <property type="match status" value="1"/>
</dbReference>
<dbReference type="GO" id="GO:0047663">
    <property type="term" value="F:aminoglycoside 6'-N-acetyltransferase activity"/>
    <property type="evidence" value="ECO:0007669"/>
    <property type="project" value="UniProtKB-EC"/>
</dbReference>
<dbReference type="PANTHER" id="PTHR43877">
    <property type="entry name" value="AMINOALKYLPHOSPHONATE N-ACETYLTRANSFERASE-RELATED-RELATED"/>
    <property type="match status" value="1"/>
</dbReference>
<evidence type="ECO:0000313" key="11">
    <source>
        <dbReference type="Proteomes" id="UP000286712"/>
    </source>
</evidence>
<dbReference type="InterPro" id="IPR050832">
    <property type="entry name" value="Bact_Acetyltransf"/>
</dbReference>
<dbReference type="NCBIfam" id="NF043067">
    <property type="entry name" value="AAC_6p_group_E"/>
    <property type="match status" value="1"/>
</dbReference>